<name>A0A4D6MP07_VIGUN</name>
<sequence>MYYYVFSDFSACSSDTSVELERIATVFSSEPAVDGDRQPESEPEPCLGFTQWESFSDNLDYLAGEFSAAGAVMQLVELVAEEGSGIGDKAMVLLNSLAGIEEGKEAIVKEGGTAALVEAIEDGICYDDESDKSKSEVNDEDDEASAEVYILRSFLN</sequence>
<gene>
    <name evidence="3" type="ORF">DEO72_LG8g1284</name>
</gene>
<keyword evidence="4" id="KW-1185">Reference proteome</keyword>
<evidence type="ECO:0000256" key="1">
    <source>
        <dbReference type="ARBA" id="ARBA00022737"/>
    </source>
</evidence>
<feature type="repeat" description="ARM" evidence="2">
    <location>
        <begin position="70"/>
        <end position="112"/>
    </location>
</feature>
<dbReference type="Proteomes" id="UP000501690">
    <property type="component" value="Linkage Group LG8"/>
</dbReference>
<dbReference type="PROSITE" id="PS50176">
    <property type="entry name" value="ARM_REPEAT"/>
    <property type="match status" value="1"/>
</dbReference>
<protein>
    <submittedName>
        <fullName evidence="3">Armadillo-like helical</fullName>
    </submittedName>
</protein>
<proteinExistence type="predicted"/>
<evidence type="ECO:0000256" key="2">
    <source>
        <dbReference type="PROSITE-ProRule" id="PRU00259"/>
    </source>
</evidence>
<dbReference type="EMBL" id="CP039352">
    <property type="protein sequence ID" value="QCE03260.1"/>
    <property type="molecule type" value="Genomic_DNA"/>
</dbReference>
<keyword evidence="1" id="KW-0677">Repeat</keyword>
<reference evidence="3 4" key="1">
    <citation type="submission" date="2019-04" db="EMBL/GenBank/DDBJ databases">
        <title>An improved genome assembly and genetic linkage map for asparagus bean, Vigna unguiculata ssp. sesquipedialis.</title>
        <authorList>
            <person name="Xia Q."/>
            <person name="Zhang R."/>
            <person name="Dong Y."/>
        </authorList>
    </citation>
    <scope>NUCLEOTIDE SEQUENCE [LARGE SCALE GENOMIC DNA]</scope>
    <source>
        <tissue evidence="3">Leaf</tissue>
    </source>
</reference>
<evidence type="ECO:0000313" key="4">
    <source>
        <dbReference type="Proteomes" id="UP000501690"/>
    </source>
</evidence>
<organism evidence="3 4">
    <name type="scientific">Vigna unguiculata</name>
    <name type="common">Cowpea</name>
    <dbReference type="NCBI Taxonomy" id="3917"/>
    <lineage>
        <taxon>Eukaryota</taxon>
        <taxon>Viridiplantae</taxon>
        <taxon>Streptophyta</taxon>
        <taxon>Embryophyta</taxon>
        <taxon>Tracheophyta</taxon>
        <taxon>Spermatophyta</taxon>
        <taxon>Magnoliopsida</taxon>
        <taxon>eudicotyledons</taxon>
        <taxon>Gunneridae</taxon>
        <taxon>Pentapetalae</taxon>
        <taxon>rosids</taxon>
        <taxon>fabids</taxon>
        <taxon>Fabales</taxon>
        <taxon>Fabaceae</taxon>
        <taxon>Papilionoideae</taxon>
        <taxon>50 kb inversion clade</taxon>
        <taxon>NPAAA clade</taxon>
        <taxon>indigoferoid/millettioid clade</taxon>
        <taxon>Phaseoleae</taxon>
        <taxon>Vigna</taxon>
    </lineage>
</organism>
<dbReference type="AlphaFoldDB" id="A0A4D6MP07"/>
<dbReference type="InterPro" id="IPR000225">
    <property type="entry name" value="Armadillo"/>
</dbReference>
<evidence type="ECO:0000313" key="3">
    <source>
        <dbReference type="EMBL" id="QCE03260.1"/>
    </source>
</evidence>
<accession>A0A4D6MP07</accession>